<evidence type="ECO:0000259" key="1">
    <source>
        <dbReference type="SMART" id="SM00953"/>
    </source>
</evidence>
<keyword evidence="3" id="KW-1185">Reference proteome</keyword>
<dbReference type="RefSeq" id="WP_085583906.1">
    <property type="nucleotide sequence ID" value="NZ_JFKA01000006.1"/>
</dbReference>
<dbReference type="OrthoDB" id="9789501at2"/>
<dbReference type="Proteomes" id="UP000193391">
    <property type="component" value="Unassembled WGS sequence"/>
</dbReference>
<gene>
    <name evidence="2" type="ORF">TMES_14830</name>
</gene>
<proteinExistence type="predicted"/>
<organism evidence="2 3">
    <name type="scientific">Thalassospira mesophila</name>
    <dbReference type="NCBI Taxonomy" id="1293891"/>
    <lineage>
        <taxon>Bacteria</taxon>
        <taxon>Pseudomonadati</taxon>
        <taxon>Pseudomonadota</taxon>
        <taxon>Alphaproteobacteria</taxon>
        <taxon>Rhodospirillales</taxon>
        <taxon>Thalassospiraceae</taxon>
        <taxon>Thalassospira</taxon>
    </lineage>
</organism>
<dbReference type="AlphaFoldDB" id="A0A1Y2KZ44"/>
<dbReference type="InterPro" id="IPR014914">
    <property type="entry name" value="RES_dom"/>
</dbReference>
<dbReference type="SMART" id="SM00953">
    <property type="entry name" value="RES"/>
    <property type="match status" value="1"/>
</dbReference>
<evidence type="ECO:0000313" key="3">
    <source>
        <dbReference type="Proteomes" id="UP000193391"/>
    </source>
</evidence>
<name>A0A1Y2KZ44_9PROT</name>
<evidence type="ECO:0000313" key="2">
    <source>
        <dbReference type="EMBL" id="OSQ37468.1"/>
    </source>
</evidence>
<accession>A0A1Y2KZ44</accession>
<dbReference type="EMBL" id="JFKA01000006">
    <property type="protein sequence ID" value="OSQ37468.1"/>
    <property type="molecule type" value="Genomic_DNA"/>
</dbReference>
<sequence length="159" mass="18357">MTSRQLPGTRYGYRIGDPHGIYPVYSAQGARLFAGRWHDIGQPVIYTSEHYSTAMLEKLVHFNGEVPKGQHFIKITYPVGLSYEVFSSGHHPGWHDANEQAARQFGSTWFREGRSCILFVPSVVAREEHNVLINTTHPDFPQITTDLEQPIWWDERLYR</sequence>
<comment type="caution">
    <text evidence="2">The sequence shown here is derived from an EMBL/GenBank/DDBJ whole genome shotgun (WGS) entry which is preliminary data.</text>
</comment>
<protein>
    <recommendedName>
        <fullName evidence="1">RES domain-containing protein</fullName>
    </recommendedName>
</protein>
<feature type="domain" description="RES" evidence="1">
    <location>
        <begin position="24"/>
        <end position="146"/>
    </location>
</feature>
<dbReference type="Pfam" id="PF08808">
    <property type="entry name" value="RES"/>
    <property type="match status" value="1"/>
</dbReference>
<reference evidence="2 3" key="1">
    <citation type="submission" date="2014-03" db="EMBL/GenBank/DDBJ databases">
        <title>The draft genome sequence of Thalassospira mesophila JCM 18969.</title>
        <authorList>
            <person name="Lai Q."/>
            <person name="Shao Z."/>
        </authorList>
    </citation>
    <scope>NUCLEOTIDE SEQUENCE [LARGE SCALE GENOMIC DNA]</scope>
    <source>
        <strain evidence="2 3">JCM 18969</strain>
    </source>
</reference>